<feature type="compositionally biased region" description="Polar residues" evidence="4">
    <location>
        <begin position="305"/>
        <end position="330"/>
    </location>
</feature>
<reference evidence="5 6" key="1">
    <citation type="submission" date="2023-11" db="EMBL/GenBank/DDBJ databases">
        <authorList>
            <person name="Okamura Y."/>
        </authorList>
    </citation>
    <scope>NUCLEOTIDE SEQUENCE [LARGE SCALE GENOMIC DNA]</scope>
</reference>
<comment type="caution">
    <text evidence="5">The sequence shown here is derived from an EMBL/GenBank/DDBJ whole genome shotgun (WGS) entry which is preliminary data.</text>
</comment>
<dbReference type="GO" id="GO:0062129">
    <property type="term" value="C:chitin-based extracellular matrix"/>
    <property type="evidence" value="ECO:0007669"/>
    <property type="project" value="TreeGrafter"/>
</dbReference>
<feature type="compositionally biased region" description="Polar residues" evidence="4">
    <location>
        <begin position="76"/>
        <end position="85"/>
    </location>
</feature>
<evidence type="ECO:0000313" key="5">
    <source>
        <dbReference type="EMBL" id="CAK1540794.1"/>
    </source>
</evidence>
<proteinExistence type="predicted"/>
<keyword evidence="3" id="KW-0175">Coiled coil</keyword>
<feature type="compositionally biased region" description="Low complexity" evidence="4">
    <location>
        <begin position="168"/>
        <end position="182"/>
    </location>
</feature>
<dbReference type="PANTHER" id="PTHR10380">
    <property type="entry name" value="CUTICLE PROTEIN"/>
    <property type="match status" value="1"/>
</dbReference>
<accession>A0AAV1IVS2</accession>
<gene>
    <name evidence="5" type="ORF">LNINA_LOCUS818</name>
</gene>
<keyword evidence="6" id="KW-1185">Reference proteome</keyword>
<keyword evidence="2" id="KW-0193">Cuticle</keyword>
<evidence type="ECO:0000256" key="2">
    <source>
        <dbReference type="PROSITE-ProRule" id="PRU00497"/>
    </source>
</evidence>
<dbReference type="Pfam" id="PF00379">
    <property type="entry name" value="Chitin_bind_4"/>
    <property type="match status" value="1"/>
</dbReference>
<dbReference type="PANTHER" id="PTHR10380:SF2">
    <property type="entry name" value="AGAP003037-PA"/>
    <property type="match status" value="1"/>
</dbReference>
<dbReference type="InterPro" id="IPR050468">
    <property type="entry name" value="Cuticle_Struct_Prot"/>
</dbReference>
<evidence type="ECO:0000256" key="1">
    <source>
        <dbReference type="ARBA" id="ARBA00022729"/>
    </source>
</evidence>
<sequence length="492" mass="55224">MAARSRPRLQHPIDAYEYEPEAHDRAGERVVLVSPDAYDLYQAQDRVDEEYEPRAVHRPQPRLKQNQVQEGPKQPPVQTIRNYNKVNDDGSFTFGYEAADGSFKEETRGTDCVVRGKYGYIDPDGNKREFTYVSGNPCDPNKPNEEDEPEAQAPESAERDDGVPNYPTRPALRPTTARPTTTYFQNDFRDADEEPEEEPLQNLRPRVVQRPQPARPLRPAYQAQQIAITPRPLPATTARALPPATTFRPQLVQVTARPQIQYSPEPNYAPSPTPNYAPAPSPAAPTRASQIDFAAEFAKFHRENQIQSTTPAALSPTRTTAAASPSPSGNPLYSTELIYDPSSGQYNTQLFQALPQTKGELNLNQRLQPFVAQPQPQAQRPFIPSPQIPVGASPVYRQPIQQSNPQELYQRQQAESQFQNSAQLFAQQQQIQQSQLQRDRAAARAQAQRLTIQPQHQAQRAQTPQYYYVPRGGESISSGQIDAFLRGHGIQI</sequence>
<feature type="region of interest" description="Disordered" evidence="4">
    <location>
        <begin position="50"/>
        <end position="85"/>
    </location>
</feature>
<evidence type="ECO:0000256" key="4">
    <source>
        <dbReference type="SAM" id="MobiDB-lite"/>
    </source>
</evidence>
<dbReference type="Proteomes" id="UP001497472">
    <property type="component" value="Unassembled WGS sequence"/>
</dbReference>
<feature type="coiled-coil region" evidence="3">
    <location>
        <begin position="426"/>
        <end position="453"/>
    </location>
</feature>
<evidence type="ECO:0000313" key="6">
    <source>
        <dbReference type="Proteomes" id="UP001497472"/>
    </source>
</evidence>
<keyword evidence="1" id="KW-0732">Signal</keyword>
<feature type="region of interest" description="Disordered" evidence="4">
    <location>
        <begin position="304"/>
        <end position="330"/>
    </location>
</feature>
<dbReference type="GO" id="GO:0008010">
    <property type="term" value="F:structural constituent of chitin-based larval cuticle"/>
    <property type="evidence" value="ECO:0007669"/>
    <property type="project" value="TreeGrafter"/>
</dbReference>
<feature type="region of interest" description="Disordered" evidence="4">
    <location>
        <begin position="1"/>
        <end position="21"/>
    </location>
</feature>
<dbReference type="PRINTS" id="PR00947">
    <property type="entry name" value="CUTICLE"/>
</dbReference>
<feature type="region of interest" description="Disordered" evidence="4">
    <location>
        <begin position="262"/>
        <end position="286"/>
    </location>
</feature>
<dbReference type="PROSITE" id="PS51155">
    <property type="entry name" value="CHIT_BIND_RR_2"/>
    <property type="match status" value="1"/>
</dbReference>
<feature type="region of interest" description="Disordered" evidence="4">
    <location>
        <begin position="115"/>
        <end position="200"/>
    </location>
</feature>
<feature type="compositionally biased region" description="Pro residues" evidence="4">
    <location>
        <begin position="267"/>
        <end position="283"/>
    </location>
</feature>
<organism evidence="5 6">
    <name type="scientific">Leptosia nina</name>
    <dbReference type="NCBI Taxonomy" id="320188"/>
    <lineage>
        <taxon>Eukaryota</taxon>
        <taxon>Metazoa</taxon>
        <taxon>Ecdysozoa</taxon>
        <taxon>Arthropoda</taxon>
        <taxon>Hexapoda</taxon>
        <taxon>Insecta</taxon>
        <taxon>Pterygota</taxon>
        <taxon>Neoptera</taxon>
        <taxon>Endopterygota</taxon>
        <taxon>Lepidoptera</taxon>
        <taxon>Glossata</taxon>
        <taxon>Ditrysia</taxon>
        <taxon>Papilionoidea</taxon>
        <taxon>Pieridae</taxon>
        <taxon>Pierinae</taxon>
        <taxon>Leptosia</taxon>
    </lineage>
</organism>
<feature type="compositionally biased region" description="Acidic residues" evidence="4">
    <location>
        <begin position="190"/>
        <end position="199"/>
    </location>
</feature>
<dbReference type="InterPro" id="IPR000618">
    <property type="entry name" value="Insect_cuticle"/>
</dbReference>
<protein>
    <submittedName>
        <fullName evidence="5">Uncharacterized protein</fullName>
    </submittedName>
</protein>
<dbReference type="EMBL" id="CAVLEF010000001">
    <property type="protein sequence ID" value="CAK1540794.1"/>
    <property type="molecule type" value="Genomic_DNA"/>
</dbReference>
<dbReference type="AlphaFoldDB" id="A0AAV1IVS2"/>
<evidence type="ECO:0000256" key="3">
    <source>
        <dbReference type="SAM" id="Coils"/>
    </source>
</evidence>
<name>A0AAV1IVS2_9NEOP</name>